<dbReference type="PATRIC" id="fig|1653479.3.peg.3391"/>
<dbReference type="Proteomes" id="UP000076038">
    <property type="component" value="Chromosome"/>
</dbReference>
<dbReference type="EC" id="2.3.1.-" evidence="2"/>
<name>A0A143QNZ0_RHOFA</name>
<dbReference type="KEGG" id="rhs:A3Q41_03343"/>
<sequence>MEYTELADYPLPAGRLTEWVPRVDDDQWALDPRGLSFTHEDHCERSAPGSWIGTVFEIHRRYDVEAVRRTIAAYMGRHEAFRTKVRRDDQSGSWQRFTAPVDAVQVTDRPHAESRSETQVFGHLQSWFGDTVSPTAWPHFVLATIEPDDASRTLAGGPEESFLLAFAADHSVMDAYSQIYAINEIDRLYAQALDGIDPELPEVGSYVDFSQSERALGDTLTADHGAVRTWQDFLAVEDGRFPAFPLPLAGDRPRADTGPAPQSSISSWLLTSEQSDGFNAACRAAGYNMQAGILAALALTNARLSGSRSLRTVMPMHTRDEQKWAASVGWYVGILPMEIQLDNACTFVEALEAAATAGAANKGLARMPYSKIAKILDSTEIPRFVVSYIDLRFLPDAAQWQGRKGRALRSNCHADDEVYFWVNRTLEGLNISARFPSSDVASTNVHRFITEFVAVLTAVIDSDGGSDTVLAAAQPSVVVAAE</sequence>
<dbReference type="GO" id="GO:0031177">
    <property type="term" value="F:phosphopantetheine binding"/>
    <property type="evidence" value="ECO:0007669"/>
    <property type="project" value="TreeGrafter"/>
</dbReference>
<reference evidence="3" key="2">
    <citation type="submission" date="2016-04" db="EMBL/GenBank/DDBJ databases">
        <title>Complete Genome and Plasmid Sequences for Rhodococcus fascians D188 and Draft Sequences for Rhodococcus spp. Isolates PBTS 1 and PBTS 2.</title>
        <authorList>
            <person name="Stamer R."/>
            <person name="Vereecke D."/>
            <person name="Zhang Y."/>
            <person name="Schilkey F."/>
            <person name="Devitt N."/>
            <person name="Randall J."/>
        </authorList>
    </citation>
    <scope>NUCLEOTIDE SEQUENCE [LARGE SCALE GENOMIC DNA]</scope>
    <source>
        <strain evidence="3">PBTS2</strain>
    </source>
</reference>
<reference evidence="2 3" key="1">
    <citation type="journal article" date="2016" name="Genome Announc.">
        <title>Complete Genome and Plasmid Sequences for Rhodococcus fascians D188 and Draft Sequences for Rhodococcus Isolates PBTS 1 and PBTS 2.</title>
        <authorList>
            <person name="Stamler R.A."/>
            <person name="Vereecke D."/>
            <person name="Zhang Y."/>
            <person name="Schilkey F."/>
            <person name="Devitt N."/>
            <person name="Randall J.J."/>
        </authorList>
    </citation>
    <scope>NUCLEOTIDE SEQUENCE [LARGE SCALE GENOMIC DNA]</scope>
    <source>
        <strain evidence="2 3">PBTS2</strain>
    </source>
</reference>
<dbReference type="AlphaFoldDB" id="A0A143QNZ0"/>
<dbReference type="GO" id="GO:0005829">
    <property type="term" value="C:cytosol"/>
    <property type="evidence" value="ECO:0007669"/>
    <property type="project" value="TreeGrafter"/>
</dbReference>
<dbReference type="GO" id="GO:0016746">
    <property type="term" value="F:acyltransferase activity"/>
    <property type="evidence" value="ECO:0007669"/>
    <property type="project" value="UniProtKB-KW"/>
</dbReference>
<proteinExistence type="predicted"/>
<dbReference type="Gene3D" id="3.30.559.10">
    <property type="entry name" value="Chloramphenicol acetyltransferase-like domain"/>
    <property type="match status" value="1"/>
</dbReference>
<dbReference type="Pfam" id="PF00668">
    <property type="entry name" value="Condensation"/>
    <property type="match status" value="1"/>
</dbReference>
<evidence type="ECO:0000313" key="2">
    <source>
        <dbReference type="EMBL" id="AMY24634.1"/>
    </source>
</evidence>
<dbReference type="PANTHER" id="PTHR45527:SF14">
    <property type="entry name" value="PLIPASTATIN SYNTHASE SUBUNIT B"/>
    <property type="match status" value="1"/>
</dbReference>
<feature type="domain" description="Condensation" evidence="1">
    <location>
        <begin position="54"/>
        <end position="380"/>
    </location>
</feature>
<evidence type="ECO:0000259" key="1">
    <source>
        <dbReference type="Pfam" id="PF00668"/>
    </source>
</evidence>
<dbReference type="SUPFAM" id="SSF52777">
    <property type="entry name" value="CoA-dependent acyltransferases"/>
    <property type="match status" value="2"/>
</dbReference>
<dbReference type="EMBL" id="CP015220">
    <property type="protein sequence ID" value="AMY24634.1"/>
    <property type="molecule type" value="Genomic_DNA"/>
</dbReference>
<evidence type="ECO:0000313" key="3">
    <source>
        <dbReference type="Proteomes" id="UP000076038"/>
    </source>
</evidence>
<dbReference type="OrthoDB" id="9789603at2"/>
<protein>
    <submittedName>
        <fullName evidence="2">Acyltransferase papA3</fullName>
        <ecNumber evidence="2">2.3.1.-</ecNumber>
    </submittedName>
</protein>
<keyword evidence="2" id="KW-0012">Acyltransferase</keyword>
<dbReference type="GO" id="GO:0044550">
    <property type="term" value="P:secondary metabolite biosynthetic process"/>
    <property type="evidence" value="ECO:0007669"/>
    <property type="project" value="TreeGrafter"/>
</dbReference>
<dbReference type="InterPro" id="IPR023213">
    <property type="entry name" value="CAT-like_dom_sf"/>
</dbReference>
<keyword evidence="2" id="KW-0808">Transferase</keyword>
<keyword evidence="3" id="KW-1185">Reference proteome</keyword>
<dbReference type="Gene3D" id="3.30.559.30">
    <property type="entry name" value="Nonribosomal peptide synthetase, condensation domain"/>
    <property type="match status" value="1"/>
</dbReference>
<dbReference type="PANTHER" id="PTHR45527">
    <property type="entry name" value="NONRIBOSOMAL PEPTIDE SYNTHETASE"/>
    <property type="match status" value="1"/>
</dbReference>
<accession>A0A143QNZ0</accession>
<dbReference type="GO" id="GO:0008610">
    <property type="term" value="P:lipid biosynthetic process"/>
    <property type="evidence" value="ECO:0007669"/>
    <property type="project" value="UniProtKB-ARBA"/>
</dbReference>
<dbReference type="RefSeq" id="WP_048320241.1">
    <property type="nucleotide sequence ID" value="NZ_CP015220.1"/>
</dbReference>
<dbReference type="GO" id="GO:0043041">
    <property type="term" value="P:amino acid activation for nonribosomal peptide biosynthetic process"/>
    <property type="evidence" value="ECO:0007669"/>
    <property type="project" value="TreeGrafter"/>
</dbReference>
<dbReference type="InterPro" id="IPR001242">
    <property type="entry name" value="Condensation_dom"/>
</dbReference>
<organism evidence="2 3">
    <name type="scientific">Rhodococcoides fascians</name>
    <name type="common">Rhodococcus fascians</name>
    <dbReference type="NCBI Taxonomy" id="1828"/>
    <lineage>
        <taxon>Bacteria</taxon>
        <taxon>Bacillati</taxon>
        <taxon>Actinomycetota</taxon>
        <taxon>Actinomycetes</taxon>
        <taxon>Mycobacteriales</taxon>
        <taxon>Nocardiaceae</taxon>
        <taxon>Rhodococcoides</taxon>
    </lineage>
</organism>
<gene>
    <name evidence="2" type="primary">papA3_4</name>
    <name evidence="2" type="ORF">A3Q41_03343</name>
</gene>